<dbReference type="AlphaFoldDB" id="D1AN38"/>
<dbReference type="EMBL" id="CP001739">
    <property type="protein sequence ID" value="ACZ07414.1"/>
    <property type="molecule type" value="Genomic_DNA"/>
</dbReference>
<accession>D1AN38</accession>
<sequence>MKKTLLILTLTLAASYTALAEAVTYDSSKEIIERIQFEMRHK</sequence>
<dbReference type="Proteomes" id="UP000000845">
    <property type="component" value="Chromosome"/>
</dbReference>
<reference evidence="2 3" key="2">
    <citation type="journal article" date="2010" name="Stand. Genomic Sci.">
        <title>Complete genome sequence of Sebaldella termitidis type strain (NCTC 11300).</title>
        <authorList>
            <person name="Harmon-Smith M."/>
            <person name="Celia L."/>
            <person name="Chertkov O."/>
            <person name="Lapidus A."/>
            <person name="Copeland A."/>
            <person name="Glavina Del Rio T."/>
            <person name="Nolan M."/>
            <person name="Lucas S."/>
            <person name="Tice H."/>
            <person name="Cheng J.F."/>
            <person name="Han C."/>
            <person name="Detter J.C."/>
            <person name="Bruce D."/>
            <person name="Goodwin L."/>
            <person name="Pitluck S."/>
            <person name="Pati A."/>
            <person name="Liolios K."/>
            <person name="Ivanova N."/>
            <person name="Mavromatis K."/>
            <person name="Mikhailova N."/>
            <person name="Chen A."/>
            <person name="Palaniappan K."/>
            <person name="Land M."/>
            <person name="Hauser L."/>
            <person name="Chang Y.J."/>
            <person name="Jeffries C.D."/>
            <person name="Brettin T."/>
            <person name="Goker M."/>
            <person name="Beck B."/>
            <person name="Bristow J."/>
            <person name="Eisen J.A."/>
            <person name="Markowitz V."/>
            <person name="Hugenholtz P."/>
            <person name="Kyrpides N.C."/>
            <person name="Klenk H.P."/>
            <person name="Chen F."/>
        </authorList>
    </citation>
    <scope>NUCLEOTIDE SEQUENCE [LARGE SCALE GENOMIC DNA]</scope>
    <source>
        <strain evidence="3">ATCC 33386 / NCTC 11300</strain>
    </source>
</reference>
<keyword evidence="1" id="KW-0732">Signal</keyword>
<evidence type="ECO:0000313" key="3">
    <source>
        <dbReference type="Proteomes" id="UP000000845"/>
    </source>
</evidence>
<dbReference type="HOGENOM" id="CLU_209870_0_0_0"/>
<dbReference type="STRING" id="526218.Sterm_0540"/>
<proteinExistence type="predicted"/>
<dbReference type="KEGG" id="str:Sterm_0540"/>
<keyword evidence="3" id="KW-1185">Reference proteome</keyword>
<reference evidence="3" key="1">
    <citation type="submission" date="2009-09" db="EMBL/GenBank/DDBJ databases">
        <title>The complete chromosome of Sebaldella termitidis ATCC 33386.</title>
        <authorList>
            <consortium name="US DOE Joint Genome Institute (JGI-PGF)"/>
            <person name="Lucas S."/>
            <person name="Copeland A."/>
            <person name="Lapidus A."/>
            <person name="Glavina del Rio T."/>
            <person name="Dalin E."/>
            <person name="Tice H."/>
            <person name="Bruce D."/>
            <person name="Goodwin L."/>
            <person name="Pitluck S."/>
            <person name="Kyrpides N."/>
            <person name="Mavromatis K."/>
            <person name="Ivanova N."/>
            <person name="Mikhailova N."/>
            <person name="Sims D."/>
            <person name="Meincke L."/>
            <person name="Brettin T."/>
            <person name="Detter J.C."/>
            <person name="Han C."/>
            <person name="Larimer F."/>
            <person name="Land M."/>
            <person name="Hauser L."/>
            <person name="Markowitz V."/>
            <person name="Cheng J.F."/>
            <person name="Hugenholtz P."/>
            <person name="Woyke T."/>
            <person name="Wu D."/>
            <person name="Eisen J.A."/>
        </authorList>
    </citation>
    <scope>NUCLEOTIDE SEQUENCE [LARGE SCALE GENOMIC DNA]</scope>
    <source>
        <strain evidence="3">ATCC 33386 / NCTC 11300</strain>
    </source>
</reference>
<organism evidence="2 3">
    <name type="scientific">Sebaldella termitidis (strain ATCC 33386 / NCTC 11300)</name>
    <dbReference type="NCBI Taxonomy" id="526218"/>
    <lineage>
        <taxon>Bacteria</taxon>
        <taxon>Fusobacteriati</taxon>
        <taxon>Fusobacteriota</taxon>
        <taxon>Fusobacteriia</taxon>
        <taxon>Fusobacteriales</taxon>
        <taxon>Leptotrichiaceae</taxon>
        <taxon>Sebaldella</taxon>
    </lineage>
</organism>
<name>D1AN38_SEBTE</name>
<gene>
    <name evidence="2" type="ordered locus">Sterm_0540</name>
</gene>
<evidence type="ECO:0000256" key="1">
    <source>
        <dbReference type="SAM" id="SignalP"/>
    </source>
</evidence>
<feature type="chain" id="PRO_5003020895" evidence="1">
    <location>
        <begin position="21"/>
        <end position="42"/>
    </location>
</feature>
<dbReference type="RefSeq" id="WP_012860012.1">
    <property type="nucleotide sequence ID" value="NC_013517.1"/>
</dbReference>
<protein>
    <submittedName>
        <fullName evidence="2">Uncharacterized protein</fullName>
    </submittedName>
</protein>
<evidence type="ECO:0000313" key="2">
    <source>
        <dbReference type="EMBL" id="ACZ07414.1"/>
    </source>
</evidence>
<feature type="signal peptide" evidence="1">
    <location>
        <begin position="1"/>
        <end position="20"/>
    </location>
</feature>